<dbReference type="PANTHER" id="PTHR31286:SF175">
    <property type="entry name" value="DUF4283 DOMAIN-CONTAINING PROTEIN"/>
    <property type="match status" value="1"/>
</dbReference>
<name>A0ABQ7MRW0_BRACM</name>
<proteinExistence type="predicted"/>
<feature type="region of interest" description="Disordered" evidence="1">
    <location>
        <begin position="348"/>
        <end position="387"/>
    </location>
</feature>
<dbReference type="Proteomes" id="UP000823674">
    <property type="component" value="Chromosome A04"/>
</dbReference>
<dbReference type="InterPro" id="IPR040256">
    <property type="entry name" value="At4g02000-like"/>
</dbReference>
<dbReference type="PANTHER" id="PTHR31286">
    <property type="entry name" value="GLYCINE-RICH CELL WALL STRUCTURAL PROTEIN 1.8-LIKE"/>
    <property type="match status" value="1"/>
</dbReference>
<feature type="compositionally biased region" description="Basic and acidic residues" evidence="1">
    <location>
        <begin position="469"/>
        <end position="485"/>
    </location>
</feature>
<evidence type="ECO:0000313" key="4">
    <source>
        <dbReference type="Proteomes" id="UP000823674"/>
    </source>
</evidence>
<sequence length="506" mass="54675">MLFSKKKHRPPFSRSSKAFRLILSTRMAKKKSCSLVASSETGAAALASSFSGTLSSFPVGSLLAASGVSSPVNSALTASGSAIPAQSPIHVNWVQSSCGIEGVALPAPSHAGTEAPTVKNYAALLKNSTQLQEMGTPVDHISGAPFVLIPDENIEAAKKEFKDFIYARFHGDFPSMGKIIGVVNAVWAKTGPRIFVHNIGHGTFLLRVTTPRTREVLLSRTCWNIGGLPMFVAPWSPDYSPDEPPLTSAIVPEELRNVPYMLFNKESLSRLATAIGKPDSLAPETERKENFEVAKLYVRVDLTTPLPSKIVSGFTNGKEVVIDVTYPWLPVKCDLCKKFGHPSVRCDAVPPEGSPGKLGVRKVSVETSRRRSRSRPGRSTDKKVKQGLLRYQPVLRPSVEASKEATSSQLHEEDVLIASMIQEDHSADLEEGEIPHQITENTTDLGDANANKGISPEACNEDLLSASVDETKSEDVKTSTAKDADDITVSEENSVQKSFLDTRPAT</sequence>
<evidence type="ECO:0000259" key="2">
    <source>
        <dbReference type="Pfam" id="PF14111"/>
    </source>
</evidence>
<gene>
    <name evidence="3" type="primary">A04g506610.1_BraROA</name>
    <name evidence="3" type="ORF">IGI04_016060</name>
</gene>
<feature type="compositionally biased region" description="Polar residues" evidence="1">
    <location>
        <begin position="490"/>
        <end position="506"/>
    </location>
</feature>
<reference evidence="3 4" key="1">
    <citation type="submission" date="2021-03" db="EMBL/GenBank/DDBJ databases">
        <authorList>
            <person name="King G.J."/>
            <person name="Bancroft I."/>
            <person name="Baten A."/>
            <person name="Bloomfield J."/>
            <person name="Borpatragohain P."/>
            <person name="He Z."/>
            <person name="Irish N."/>
            <person name="Irwin J."/>
            <person name="Liu K."/>
            <person name="Mauleon R.P."/>
            <person name="Moore J."/>
            <person name="Morris R."/>
            <person name="Ostergaard L."/>
            <person name="Wang B."/>
            <person name="Wells R."/>
        </authorList>
    </citation>
    <scope>NUCLEOTIDE SEQUENCE [LARGE SCALE GENOMIC DNA]</scope>
    <source>
        <strain evidence="3">R-o-18</strain>
        <tissue evidence="3">Leaf</tissue>
    </source>
</reference>
<protein>
    <recommendedName>
        <fullName evidence="2">DUF4283 domain-containing protein</fullName>
    </recommendedName>
</protein>
<feature type="domain" description="DUF4283" evidence="2">
    <location>
        <begin position="158"/>
        <end position="243"/>
    </location>
</feature>
<accession>A0ABQ7MRW0</accession>
<evidence type="ECO:0000313" key="3">
    <source>
        <dbReference type="EMBL" id="KAG5401453.1"/>
    </source>
</evidence>
<dbReference type="EMBL" id="JADBGQ010000004">
    <property type="protein sequence ID" value="KAG5401453.1"/>
    <property type="molecule type" value="Genomic_DNA"/>
</dbReference>
<organism evidence="3 4">
    <name type="scientific">Brassica rapa subsp. trilocularis</name>
    <dbReference type="NCBI Taxonomy" id="1813537"/>
    <lineage>
        <taxon>Eukaryota</taxon>
        <taxon>Viridiplantae</taxon>
        <taxon>Streptophyta</taxon>
        <taxon>Embryophyta</taxon>
        <taxon>Tracheophyta</taxon>
        <taxon>Spermatophyta</taxon>
        <taxon>Magnoliopsida</taxon>
        <taxon>eudicotyledons</taxon>
        <taxon>Gunneridae</taxon>
        <taxon>Pentapetalae</taxon>
        <taxon>rosids</taxon>
        <taxon>malvids</taxon>
        <taxon>Brassicales</taxon>
        <taxon>Brassicaceae</taxon>
        <taxon>Brassiceae</taxon>
        <taxon>Brassica</taxon>
    </lineage>
</organism>
<dbReference type="Pfam" id="PF14111">
    <property type="entry name" value="DUF4283"/>
    <property type="match status" value="1"/>
</dbReference>
<dbReference type="InterPro" id="IPR025558">
    <property type="entry name" value="DUF4283"/>
</dbReference>
<evidence type="ECO:0000256" key="1">
    <source>
        <dbReference type="SAM" id="MobiDB-lite"/>
    </source>
</evidence>
<keyword evidence="4" id="KW-1185">Reference proteome</keyword>
<feature type="region of interest" description="Disordered" evidence="1">
    <location>
        <begin position="441"/>
        <end position="506"/>
    </location>
</feature>
<comment type="caution">
    <text evidence="3">The sequence shown here is derived from an EMBL/GenBank/DDBJ whole genome shotgun (WGS) entry which is preliminary data.</text>
</comment>